<reference evidence="1 2" key="1">
    <citation type="submission" date="2018-08" db="EMBL/GenBank/DDBJ databases">
        <authorList>
            <person name="Lee Y."/>
            <person name="Kakembo D."/>
        </authorList>
    </citation>
    <scope>NUCLEOTIDE SEQUENCE [LARGE SCALE GENOMIC DNA]</scope>
    <source>
        <strain evidence="1 2">JBCS1880</strain>
    </source>
</reference>
<dbReference type="Proteomes" id="UP000258127">
    <property type="component" value="Chromosome"/>
</dbReference>
<sequence>MSSIHDQAMHYIYQQVLERLLDHMTQAQRASVQLMIQRLLVSAGGVEYLRDFRLLVLLGYDRSNVSLLAFLRAAQLSIALRGPETFRLQVVVNARPALTDTLLDHLEQTFGALFLHDDPRVELLLAGAGYVQPFSRDPSCTAESQQADRDALLVFGHLCAGQPEAVLGSRLHLELGDTVRTLLQRVAQPSAVITAVPLRQRQRFVAWSRAAMRVSGERGDAALHRCAGALCELLGRMHCTLASPLQRPDPVPYGRNGKLALRIIAVDDLLNERRDDDHLVEALGLGAASSASPTPLAAFSDPAYLAHLQRLRTHWLGSASDTAWLASEPGHAMLQRAFGIDDVQSTCLLFAPFAERGEGLAAFVQRCHPAMRVALPYLHRALQGEPCPEAVVQWLLDTSGLSLAQLRGIYNGRIEPTAARLMHRVARRDARLRLVLPPMLRVGVTAPIAC</sequence>
<dbReference type="EMBL" id="CP031641">
    <property type="protein sequence ID" value="AXO88623.1"/>
    <property type="molecule type" value="Genomic_DNA"/>
</dbReference>
<evidence type="ECO:0000313" key="2">
    <source>
        <dbReference type="Proteomes" id="UP000258127"/>
    </source>
</evidence>
<proteinExistence type="predicted"/>
<organism evidence="1 2">
    <name type="scientific">Pseudomonas parafulva</name>
    <dbReference type="NCBI Taxonomy" id="157782"/>
    <lineage>
        <taxon>Bacteria</taxon>
        <taxon>Pseudomonadati</taxon>
        <taxon>Pseudomonadota</taxon>
        <taxon>Gammaproteobacteria</taxon>
        <taxon>Pseudomonadales</taxon>
        <taxon>Pseudomonadaceae</taxon>
        <taxon>Pseudomonas</taxon>
    </lineage>
</organism>
<protein>
    <submittedName>
        <fullName evidence="1">Uncharacterized protein</fullName>
    </submittedName>
</protein>
<dbReference type="RefSeq" id="WP_116888375.1">
    <property type="nucleotide sequence ID" value="NZ_CP031641.1"/>
</dbReference>
<dbReference type="AlphaFoldDB" id="A0AAI8KCG0"/>
<accession>A0AAI8KCG0</accession>
<keyword evidence="2" id="KW-1185">Reference proteome</keyword>
<gene>
    <name evidence="1" type="ORF">DZC75_11690</name>
</gene>
<evidence type="ECO:0000313" key="1">
    <source>
        <dbReference type="EMBL" id="AXO88623.1"/>
    </source>
</evidence>
<name>A0AAI8KCG0_9PSED</name>